<gene>
    <name evidence="2" type="ORF">OG549_11365</name>
</gene>
<proteinExistence type="predicted"/>
<dbReference type="Pfam" id="PF12028">
    <property type="entry name" value="DUF3515"/>
    <property type="match status" value="1"/>
</dbReference>
<dbReference type="InterPro" id="IPR021903">
    <property type="entry name" value="DUF3515"/>
</dbReference>
<sequence length="158" mass="16592">MTLSRRRPLLVLSAVAVLAAAGCSSSDATTKVAVPSPPSKEAAACAALDKLLPDTVAGQKRHDPTPDSPLTARWGDGDAEIVLRCGIPRPDEMSDPTLPGVGVDGVDWTVQKRDGGPRFITQYRDPYVELLTGTRYANDASVLQAFGAPIAKAVPKTV</sequence>
<dbReference type="AlphaFoldDB" id="A0AAU2V1K5"/>
<evidence type="ECO:0000313" key="2">
    <source>
        <dbReference type="EMBL" id="WTW61207.1"/>
    </source>
</evidence>
<evidence type="ECO:0000256" key="1">
    <source>
        <dbReference type="SAM" id="SignalP"/>
    </source>
</evidence>
<keyword evidence="1" id="KW-0732">Signal</keyword>
<feature type="chain" id="PRO_5043748920" evidence="1">
    <location>
        <begin position="29"/>
        <end position="158"/>
    </location>
</feature>
<dbReference type="EMBL" id="CP108318">
    <property type="protein sequence ID" value="WTW61207.1"/>
    <property type="molecule type" value="Genomic_DNA"/>
</dbReference>
<dbReference type="PROSITE" id="PS51257">
    <property type="entry name" value="PROKAR_LIPOPROTEIN"/>
    <property type="match status" value="1"/>
</dbReference>
<accession>A0AAU2V1K5</accession>
<protein>
    <submittedName>
        <fullName evidence="2">DUF3515 domain-containing protein</fullName>
    </submittedName>
</protein>
<organism evidence="2">
    <name type="scientific">Streptomyces sp. NBC_00003</name>
    <dbReference type="NCBI Taxonomy" id="2903608"/>
    <lineage>
        <taxon>Bacteria</taxon>
        <taxon>Bacillati</taxon>
        <taxon>Actinomycetota</taxon>
        <taxon>Actinomycetes</taxon>
        <taxon>Kitasatosporales</taxon>
        <taxon>Streptomycetaceae</taxon>
        <taxon>Streptomyces</taxon>
    </lineage>
</organism>
<name>A0AAU2V1K5_9ACTN</name>
<feature type="signal peptide" evidence="1">
    <location>
        <begin position="1"/>
        <end position="28"/>
    </location>
</feature>
<reference evidence="2" key="1">
    <citation type="submission" date="2022-10" db="EMBL/GenBank/DDBJ databases">
        <title>The complete genomes of actinobacterial strains from the NBC collection.</title>
        <authorList>
            <person name="Joergensen T.S."/>
            <person name="Alvarez Arevalo M."/>
            <person name="Sterndorff E.B."/>
            <person name="Faurdal D."/>
            <person name="Vuksanovic O."/>
            <person name="Mourched A.-S."/>
            <person name="Charusanti P."/>
            <person name="Shaw S."/>
            <person name="Blin K."/>
            <person name="Weber T."/>
        </authorList>
    </citation>
    <scope>NUCLEOTIDE SEQUENCE</scope>
    <source>
        <strain evidence="2">NBC_00003</strain>
    </source>
</reference>